<dbReference type="RefSeq" id="WP_130937183.1">
    <property type="nucleotide sequence ID" value="NZ_BMEE01000003.1"/>
</dbReference>
<protein>
    <submittedName>
        <fullName evidence="3">M56 family metallopeptidase</fullName>
    </submittedName>
</protein>
<gene>
    <name evidence="3" type="ORF">EYD46_10905</name>
</gene>
<dbReference type="Pfam" id="PF05569">
    <property type="entry name" value="Peptidase_M56"/>
    <property type="match status" value="1"/>
</dbReference>
<dbReference type="OrthoDB" id="1522859at2"/>
<dbReference type="InterPro" id="IPR008756">
    <property type="entry name" value="Peptidase_M56"/>
</dbReference>
<feature type="domain" description="Peptidase M56" evidence="2">
    <location>
        <begin position="5"/>
        <end position="254"/>
    </location>
</feature>
<sequence length="567" mass="64981">MLLIILKSIICLAVFMIFYKLALENTSAHTLKRFYLLSIVAVSIAIPLITLVKYVDPSITLNTKNLFPIKQDIEQQIINNYTNPVDYVSIILWAIYYLGAILFLFRFLKNISTLVKKIKTSPKTKVGNVCIVLSEDSSLPHTFFNYIFLNKNDYEKNNIDKGVFLHEQTHAIQKHSVDILAIEIVQVIFWFNPLLILLKRYIKLNHEFLADKAVLSSGISTSEYQKTLLSFSSNIKYPTLVNPINYSSLKKRFKIMKTQTSKSKLLLKVLLLLPLCIISVYGFSQKETIIKSNNSNVVNGLTIKDIQLIIKNEDDLVLNGNKVTIENLKDEVNKLNPLLDNKQKQYFLFAYLLMEDDKLYPYTKKISNFLSLNCDIKSSQIVIVNGFNHLNLYKSPFNGKTTIEAQEILDKQTINFTSSTKQGPWKVKVGFNTADFTLNNNLNISKSINQQDINEYNSLVEKFNSLPDHEKVVKVTDFSRLHELYRLIPQNKKADLKPFPDFLTPPKSDKEIVIQMIEKGATCFFNDKKIDAEKAISIINSNGLFNVTTKHENGVSIISMYSESYKE</sequence>
<comment type="caution">
    <text evidence="3">The sequence shown here is derived from an EMBL/GenBank/DDBJ whole genome shotgun (WGS) entry which is preliminary data.</text>
</comment>
<proteinExistence type="predicted"/>
<keyword evidence="1" id="KW-0472">Membrane</keyword>
<feature type="transmembrane region" description="Helical" evidence="1">
    <location>
        <begin position="34"/>
        <end position="55"/>
    </location>
</feature>
<organism evidence="3 4">
    <name type="scientific">Hyunsoonleella pacifica</name>
    <dbReference type="NCBI Taxonomy" id="1080224"/>
    <lineage>
        <taxon>Bacteria</taxon>
        <taxon>Pseudomonadati</taxon>
        <taxon>Bacteroidota</taxon>
        <taxon>Flavobacteriia</taxon>
        <taxon>Flavobacteriales</taxon>
        <taxon>Flavobacteriaceae</taxon>
    </lineage>
</organism>
<dbReference type="PANTHER" id="PTHR34978">
    <property type="entry name" value="POSSIBLE SENSOR-TRANSDUCER PROTEIN BLAR"/>
    <property type="match status" value="1"/>
</dbReference>
<keyword evidence="1" id="KW-1133">Transmembrane helix</keyword>
<keyword evidence="1" id="KW-0812">Transmembrane</keyword>
<accession>A0A4Q9FN22</accession>
<keyword evidence="4" id="KW-1185">Reference proteome</keyword>
<reference evidence="3 4" key="1">
    <citation type="journal article" date="2015" name="Int. J. Syst. Evol. Microbiol.">
        <title>Hyunsoonleella pacifica sp. nov., isolated from seawater of South Pacific Gyre.</title>
        <authorList>
            <person name="Gao X."/>
            <person name="Zhang Z."/>
            <person name="Dai X."/>
            <person name="Zhang X.H."/>
        </authorList>
    </citation>
    <scope>NUCLEOTIDE SEQUENCE [LARGE SCALE GENOMIC DNA]</scope>
    <source>
        <strain evidence="3 4">SW033</strain>
    </source>
</reference>
<dbReference type="EMBL" id="SIRS01000004">
    <property type="protein sequence ID" value="TBN15630.1"/>
    <property type="molecule type" value="Genomic_DNA"/>
</dbReference>
<evidence type="ECO:0000256" key="1">
    <source>
        <dbReference type="SAM" id="Phobius"/>
    </source>
</evidence>
<evidence type="ECO:0000313" key="4">
    <source>
        <dbReference type="Proteomes" id="UP000292372"/>
    </source>
</evidence>
<dbReference type="PANTHER" id="PTHR34978:SF3">
    <property type="entry name" value="SLR0241 PROTEIN"/>
    <property type="match status" value="1"/>
</dbReference>
<evidence type="ECO:0000313" key="3">
    <source>
        <dbReference type="EMBL" id="TBN15630.1"/>
    </source>
</evidence>
<feature type="transmembrane region" description="Helical" evidence="1">
    <location>
        <begin position="90"/>
        <end position="108"/>
    </location>
</feature>
<feature type="transmembrane region" description="Helical" evidence="1">
    <location>
        <begin position="6"/>
        <end position="22"/>
    </location>
</feature>
<dbReference type="CDD" id="cd07341">
    <property type="entry name" value="M56_BlaR1_MecR1_like"/>
    <property type="match status" value="1"/>
</dbReference>
<dbReference type="AlphaFoldDB" id="A0A4Q9FN22"/>
<dbReference type="InterPro" id="IPR052173">
    <property type="entry name" value="Beta-lactam_resp_regulator"/>
</dbReference>
<evidence type="ECO:0000259" key="2">
    <source>
        <dbReference type="Pfam" id="PF05569"/>
    </source>
</evidence>
<feature type="transmembrane region" description="Helical" evidence="1">
    <location>
        <begin position="265"/>
        <end position="284"/>
    </location>
</feature>
<dbReference type="Proteomes" id="UP000292372">
    <property type="component" value="Unassembled WGS sequence"/>
</dbReference>
<name>A0A4Q9FN22_9FLAO</name>